<dbReference type="EMBL" id="FMWK01000002">
    <property type="protein sequence ID" value="SCZ76889.1"/>
    <property type="molecule type" value="Genomic_DNA"/>
</dbReference>
<feature type="transmembrane region" description="Helical" evidence="12">
    <location>
        <begin position="300"/>
        <end position="322"/>
    </location>
</feature>
<keyword evidence="6 15" id="KW-0808">Transferase</keyword>
<proteinExistence type="inferred from homology"/>
<keyword evidence="5 10" id="KW-0597">Phosphoprotein</keyword>
<evidence type="ECO:0000313" key="16">
    <source>
        <dbReference type="Proteomes" id="UP000199428"/>
    </source>
</evidence>
<evidence type="ECO:0000256" key="7">
    <source>
        <dbReference type="ARBA" id="ARBA00023012"/>
    </source>
</evidence>
<evidence type="ECO:0000313" key="15">
    <source>
        <dbReference type="EMBL" id="SCZ76889.1"/>
    </source>
</evidence>
<dbReference type="Pfam" id="PF00512">
    <property type="entry name" value="HisKA"/>
    <property type="match status" value="1"/>
</dbReference>
<dbReference type="GO" id="GO:0000155">
    <property type="term" value="F:phosphorelay sensor kinase activity"/>
    <property type="evidence" value="ECO:0007669"/>
    <property type="project" value="InterPro"/>
</dbReference>
<evidence type="ECO:0000256" key="11">
    <source>
        <dbReference type="SAM" id="MobiDB-lite"/>
    </source>
</evidence>
<dbReference type="SMART" id="SM00387">
    <property type="entry name" value="HATPase_c"/>
    <property type="match status" value="1"/>
</dbReference>
<dbReference type="Gene3D" id="3.40.50.2300">
    <property type="match status" value="1"/>
</dbReference>
<feature type="region of interest" description="Disordered" evidence="11">
    <location>
        <begin position="731"/>
        <end position="751"/>
    </location>
</feature>
<dbReference type="CDD" id="cd16922">
    <property type="entry name" value="HATPase_EvgS-ArcB-TorS-like"/>
    <property type="match status" value="1"/>
</dbReference>
<dbReference type="PROSITE" id="PS50110">
    <property type="entry name" value="RESPONSE_REGULATORY"/>
    <property type="match status" value="1"/>
</dbReference>
<protein>
    <recommendedName>
        <fullName evidence="9">Circadian input-output histidine kinase CikA</fullName>
        <ecNumber evidence="3">2.7.13.3</ecNumber>
    </recommendedName>
    <alternativeName>
        <fullName evidence="4">Stage 0 sporulation protein A homolog</fullName>
    </alternativeName>
</protein>
<gene>
    <name evidence="15" type="ORF">SAMN02910350_00499</name>
</gene>
<keyword evidence="6 15" id="KW-0418">Kinase</keyword>
<name>A0A1G5RU88_PSEXY</name>
<keyword evidence="12" id="KW-0472">Membrane</keyword>
<dbReference type="PRINTS" id="PR00344">
    <property type="entry name" value="BCTRLSENSOR"/>
</dbReference>
<dbReference type="CDD" id="cd17546">
    <property type="entry name" value="REC_hyHK_CKI1_RcsC-like"/>
    <property type="match status" value="1"/>
</dbReference>
<feature type="compositionally biased region" description="Basic and acidic residues" evidence="11">
    <location>
        <begin position="738"/>
        <end position="751"/>
    </location>
</feature>
<dbReference type="Gene3D" id="1.10.287.130">
    <property type="match status" value="1"/>
</dbReference>
<dbReference type="EC" id="2.7.13.3" evidence="3"/>
<evidence type="ECO:0000259" key="14">
    <source>
        <dbReference type="PROSITE" id="PS50110"/>
    </source>
</evidence>
<dbReference type="PANTHER" id="PTHR45339:SF1">
    <property type="entry name" value="HYBRID SIGNAL TRANSDUCTION HISTIDINE KINASE J"/>
    <property type="match status" value="1"/>
</dbReference>
<accession>A0A1G5RU88</accession>
<dbReference type="InterPro" id="IPR036890">
    <property type="entry name" value="HATPase_C_sf"/>
</dbReference>
<evidence type="ECO:0000256" key="6">
    <source>
        <dbReference type="ARBA" id="ARBA00022777"/>
    </source>
</evidence>
<keyword evidence="12" id="KW-1133">Transmembrane helix</keyword>
<comment type="catalytic activity">
    <reaction evidence="1">
        <text>ATP + protein L-histidine = ADP + protein N-phospho-L-histidine.</text>
        <dbReference type="EC" id="2.7.13.3"/>
    </reaction>
</comment>
<organism evidence="15 16">
    <name type="scientific">Pseudobutyrivibrio xylanivorans</name>
    <dbReference type="NCBI Taxonomy" id="185007"/>
    <lineage>
        <taxon>Bacteria</taxon>
        <taxon>Bacillati</taxon>
        <taxon>Bacillota</taxon>
        <taxon>Clostridia</taxon>
        <taxon>Lachnospirales</taxon>
        <taxon>Lachnospiraceae</taxon>
        <taxon>Pseudobutyrivibrio</taxon>
    </lineage>
</organism>
<keyword evidence="7" id="KW-0902">Two-component regulatory system</keyword>
<dbReference type="Proteomes" id="UP000199428">
    <property type="component" value="Unassembled WGS sequence"/>
</dbReference>
<comment type="similarity">
    <text evidence="2">In the N-terminal section; belongs to the phytochrome family.</text>
</comment>
<dbReference type="InterPro" id="IPR005467">
    <property type="entry name" value="His_kinase_dom"/>
</dbReference>
<feature type="modified residue" description="4-aspartylphosphate" evidence="10">
    <location>
        <position position="653"/>
    </location>
</feature>
<keyword evidence="12" id="KW-0812">Transmembrane</keyword>
<evidence type="ECO:0000256" key="5">
    <source>
        <dbReference type="ARBA" id="ARBA00022553"/>
    </source>
</evidence>
<dbReference type="InterPro" id="IPR011006">
    <property type="entry name" value="CheY-like_superfamily"/>
</dbReference>
<dbReference type="SUPFAM" id="SSF55874">
    <property type="entry name" value="ATPase domain of HSP90 chaperone/DNA topoisomerase II/histidine kinase"/>
    <property type="match status" value="1"/>
</dbReference>
<evidence type="ECO:0000256" key="9">
    <source>
        <dbReference type="ARBA" id="ARBA00074306"/>
    </source>
</evidence>
<feature type="domain" description="Response regulatory" evidence="14">
    <location>
        <begin position="604"/>
        <end position="722"/>
    </location>
</feature>
<dbReference type="PROSITE" id="PS50109">
    <property type="entry name" value="HIS_KIN"/>
    <property type="match status" value="1"/>
</dbReference>
<evidence type="ECO:0000256" key="12">
    <source>
        <dbReference type="SAM" id="Phobius"/>
    </source>
</evidence>
<evidence type="ECO:0000256" key="1">
    <source>
        <dbReference type="ARBA" id="ARBA00000085"/>
    </source>
</evidence>
<dbReference type="Pfam" id="PF00072">
    <property type="entry name" value="Response_reg"/>
    <property type="match status" value="1"/>
</dbReference>
<evidence type="ECO:0000256" key="8">
    <source>
        <dbReference type="ARBA" id="ARBA00024867"/>
    </source>
</evidence>
<feature type="transmembrane region" description="Helical" evidence="12">
    <location>
        <begin position="6"/>
        <end position="25"/>
    </location>
</feature>
<evidence type="ECO:0000256" key="10">
    <source>
        <dbReference type="PROSITE-ProRule" id="PRU00169"/>
    </source>
</evidence>
<dbReference type="SUPFAM" id="SSF52172">
    <property type="entry name" value="CheY-like"/>
    <property type="match status" value="1"/>
</dbReference>
<dbReference type="SUPFAM" id="SSF47384">
    <property type="entry name" value="Homodimeric domain of signal transducing histidine kinase"/>
    <property type="match status" value="1"/>
</dbReference>
<dbReference type="InterPro" id="IPR001789">
    <property type="entry name" value="Sig_transdc_resp-reg_receiver"/>
</dbReference>
<dbReference type="SMART" id="SM00448">
    <property type="entry name" value="REC"/>
    <property type="match status" value="1"/>
</dbReference>
<comment type="function">
    <text evidence="8">May play the central regulatory role in sporulation. It may be an element of the effector pathway responsible for the activation of sporulation genes in response to nutritional stress. Spo0A may act in concert with spo0H (a sigma factor) to control the expression of some genes that are critical to the sporulation process.</text>
</comment>
<dbReference type="InterPro" id="IPR004358">
    <property type="entry name" value="Sig_transdc_His_kin-like_C"/>
</dbReference>
<sequence>MKKRYIFIINILIVGLILFIILKYANDRAEESNRASIASFEKMTTTTEQIIANYLEDEQHLCDIWSNYINRSAEAGTPMTIEEAISYIRKAKISPEISGHLIYIDDGSMTGISTTAKSTDPSDYSVRYTNINIFDNLEISNVNGVVNLTRAYTNPLNGVQSIAFLNNVKVLDDETGEMRQCLIIRVVPVSRLEQKLVFLKGEYEKVEISLIDWDGDYMIHGKSLKNSNFFEYFKSYNPMTTQEYNNVVDTIRTGIGSMHIRNSKNEDSVIAYSPLTGLDSWFLVAYIPAKELTANRSIDWILLGIVSFGLVVLLHFNMGVLLNYNRKLTVAAEAANQANEAKSYFLSTMSHDIRTPMNAIIGMNEMILRDSKDEKVIGYSENIRAAGNTLLGIINDILDFSKIEAGRMEIINVDYNIASLLNDLVNMVQRRAEEKGLSFELNVDKDIPRLLHGDEIRIKQVITNILSNAVKYTNEGRVIFSVSSSKCQDEPDHILLHVSVKDTGIGIKKEDLDKLFAAFERIEEKKNRNIEGTGLGMAIAQSFLNMMGSRIQVESEYGTGSEFSFALKQKVVEWEPLGEFDLAYKHFLSERKAYQVQFVAPRARILVVDDNEINLKVFVSLLSETKMQIDTADSGDACIALFKRNFYDVIFLDHMMPDKDGIETIKEMKECADTPNQKTPVICLTANAVSGMRETYINAGFDDYLTKPIDTNRLESMLLSYLPEDLLEQPDEIQTTETKAETDKKVASNEEKSKAENIQSILIVSEDVGFLKRIRARLSGRYNVAVVKTEEQALAYLQKQEAIDTERREHE</sequence>
<dbReference type="InterPro" id="IPR036097">
    <property type="entry name" value="HisK_dim/P_sf"/>
</dbReference>
<evidence type="ECO:0000259" key="13">
    <source>
        <dbReference type="PROSITE" id="PS50109"/>
    </source>
</evidence>
<evidence type="ECO:0000256" key="2">
    <source>
        <dbReference type="ARBA" id="ARBA00006402"/>
    </source>
</evidence>
<dbReference type="SMART" id="SM00388">
    <property type="entry name" value="HisKA"/>
    <property type="match status" value="1"/>
</dbReference>
<dbReference type="FunFam" id="3.30.565.10:FF:000010">
    <property type="entry name" value="Sensor histidine kinase RcsC"/>
    <property type="match status" value="1"/>
</dbReference>
<reference evidence="15 16" key="1">
    <citation type="submission" date="2016-10" db="EMBL/GenBank/DDBJ databases">
        <authorList>
            <person name="de Groot N.N."/>
        </authorList>
    </citation>
    <scope>NUCLEOTIDE SEQUENCE [LARGE SCALE GENOMIC DNA]</scope>
    <source>
        <strain evidence="15 16">DSM 10317</strain>
    </source>
</reference>
<dbReference type="PANTHER" id="PTHR45339">
    <property type="entry name" value="HYBRID SIGNAL TRANSDUCTION HISTIDINE KINASE J"/>
    <property type="match status" value="1"/>
</dbReference>
<evidence type="ECO:0000256" key="3">
    <source>
        <dbReference type="ARBA" id="ARBA00012438"/>
    </source>
</evidence>
<dbReference type="InterPro" id="IPR003661">
    <property type="entry name" value="HisK_dim/P_dom"/>
</dbReference>
<dbReference type="CDD" id="cd00082">
    <property type="entry name" value="HisKA"/>
    <property type="match status" value="1"/>
</dbReference>
<dbReference type="InterPro" id="IPR003594">
    <property type="entry name" value="HATPase_dom"/>
</dbReference>
<feature type="domain" description="Histidine kinase" evidence="13">
    <location>
        <begin position="348"/>
        <end position="571"/>
    </location>
</feature>
<dbReference type="Gene3D" id="3.30.565.10">
    <property type="entry name" value="Histidine kinase-like ATPase, C-terminal domain"/>
    <property type="match status" value="1"/>
</dbReference>
<dbReference type="Pfam" id="PF02518">
    <property type="entry name" value="HATPase_c"/>
    <property type="match status" value="1"/>
</dbReference>
<dbReference type="RefSeq" id="WP_090160966.1">
    <property type="nucleotide sequence ID" value="NZ_FMWK01000002.1"/>
</dbReference>
<dbReference type="AlphaFoldDB" id="A0A1G5RU88"/>
<evidence type="ECO:0000256" key="4">
    <source>
        <dbReference type="ARBA" id="ARBA00018672"/>
    </source>
</evidence>